<gene>
    <name evidence="2" type="ORF">RINTHH_9240</name>
</gene>
<dbReference type="Pfam" id="PF00535">
    <property type="entry name" value="Glycos_transf_2"/>
    <property type="match status" value="1"/>
</dbReference>
<dbReference type="STRING" id="1165094.RINTHH_9240"/>
<evidence type="ECO:0000259" key="1">
    <source>
        <dbReference type="Pfam" id="PF00535"/>
    </source>
</evidence>
<feature type="domain" description="Glycosyltransferase 2-like" evidence="1">
    <location>
        <begin position="3"/>
        <end position="51"/>
    </location>
</feature>
<protein>
    <submittedName>
        <fullName evidence="2">Dolichol-phosphate mannosyltransferase</fullName>
    </submittedName>
</protein>
<keyword evidence="3" id="KW-1185">Reference proteome</keyword>
<reference evidence="3" key="2">
    <citation type="submission" date="2016-01" db="EMBL/GenBank/DDBJ databases">
        <title>Diatom-associated endosymboitic cyanobacterium lacks core nitrogen metabolism enzymes.</title>
        <authorList>
            <person name="Hilton J.A."/>
            <person name="Foster R.A."/>
            <person name="Tripp H.J."/>
            <person name="Carter B.J."/>
            <person name="Zehr J.P."/>
            <person name="Villareal T.A."/>
        </authorList>
    </citation>
    <scope>NUCLEOTIDE SEQUENCE [LARGE SCALE GENOMIC DNA]</scope>
    <source>
        <strain evidence="3">HH01</strain>
    </source>
</reference>
<proteinExistence type="predicted"/>
<keyword evidence="2" id="KW-0808">Transferase</keyword>
<dbReference type="RefSeq" id="WP_008233220.1">
    <property type="nucleotide sequence ID" value="NZ_CAIY01000033.1"/>
</dbReference>
<name>M1WRS8_9NOST</name>
<dbReference type="EMBL" id="CAIY01000033">
    <property type="protein sequence ID" value="CCH67079.1"/>
    <property type="molecule type" value="Genomic_DNA"/>
</dbReference>
<organism evidence="2 3">
    <name type="scientific">Richelia intracellularis HH01</name>
    <dbReference type="NCBI Taxonomy" id="1165094"/>
    <lineage>
        <taxon>Bacteria</taxon>
        <taxon>Bacillati</taxon>
        <taxon>Cyanobacteriota</taxon>
        <taxon>Cyanophyceae</taxon>
        <taxon>Nostocales</taxon>
        <taxon>Nostocaceae</taxon>
        <taxon>Richelia</taxon>
    </lineage>
</organism>
<dbReference type="InterPro" id="IPR001173">
    <property type="entry name" value="Glyco_trans_2-like"/>
</dbReference>
<evidence type="ECO:0000313" key="2">
    <source>
        <dbReference type="EMBL" id="CCH67079.1"/>
    </source>
</evidence>
<comment type="caution">
    <text evidence="2">The sequence shown here is derived from an EMBL/GenBank/DDBJ whole genome shotgun (WGS) entry which is preliminary data.</text>
</comment>
<sequence length="54" mass="6429">MRRKYGQTIVIAAGFNYATEEMIVTLDIDLQNNPSDILMMLEKLYESYDLVRRW</sequence>
<dbReference type="Proteomes" id="UP000053051">
    <property type="component" value="Unassembled WGS sequence"/>
</dbReference>
<dbReference type="GO" id="GO:0016757">
    <property type="term" value="F:glycosyltransferase activity"/>
    <property type="evidence" value="ECO:0007669"/>
    <property type="project" value="UniProtKB-KW"/>
</dbReference>
<evidence type="ECO:0000313" key="3">
    <source>
        <dbReference type="Proteomes" id="UP000053051"/>
    </source>
</evidence>
<keyword evidence="2" id="KW-0328">Glycosyltransferase</keyword>
<dbReference type="AlphaFoldDB" id="M1WRS8"/>
<reference evidence="2 3" key="1">
    <citation type="submission" date="2012-05" db="EMBL/GenBank/DDBJ databases">
        <authorList>
            <person name="Hilton J."/>
        </authorList>
    </citation>
    <scope>NUCLEOTIDE SEQUENCE [LARGE SCALE GENOMIC DNA]</scope>
    <source>
        <strain evidence="2 3">HH01</strain>
    </source>
</reference>
<accession>M1WRS8</accession>